<dbReference type="AlphaFoldDB" id="A0A371CY14"/>
<keyword evidence="1" id="KW-1133">Transmembrane helix</keyword>
<dbReference type="Proteomes" id="UP000256964">
    <property type="component" value="Unassembled WGS sequence"/>
</dbReference>
<keyword evidence="1" id="KW-0812">Transmembrane</keyword>
<name>A0A371CY14_9APHY</name>
<accession>A0A371CY14</accession>
<protein>
    <submittedName>
        <fullName evidence="2">Uncharacterized protein</fullName>
    </submittedName>
</protein>
<evidence type="ECO:0000313" key="2">
    <source>
        <dbReference type="EMBL" id="RDX45165.1"/>
    </source>
</evidence>
<reference evidence="2 3" key="1">
    <citation type="journal article" date="2018" name="Biotechnol. Biofuels">
        <title>Integrative visual omics of the white-rot fungus Polyporus brumalis exposes the biotechnological potential of its oxidative enzymes for delignifying raw plant biomass.</title>
        <authorList>
            <person name="Miyauchi S."/>
            <person name="Rancon A."/>
            <person name="Drula E."/>
            <person name="Hage H."/>
            <person name="Chaduli D."/>
            <person name="Favel A."/>
            <person name="Grisel S."/>
            <person name="Henrissat B."/>
            <person name="Herpoel-Gimbert I."/>
            <person name="Ruiz-Duenas F.J."/>
            <person name="Chevret D."/>
            <person name="Hainaut M."/>
            <person name="Lin J."/>
            <person name="Wang M."/>
            <person name="Pangilinan J."/>
            <person name="Lipzen A."/>
            <person name="Lesage-Meessen L."/>
            <person name="Navarro D."/>
            <person name="Riley R."/>
            <person name="Grigoriev I.V."/>
            <person name="Zhou S."/>
            <person name="Raouche S."/>
            <person name="Rosso M.N."/>
        </authorList>
    </citation>
    <scope>NUCLEOTIDE SEQUENCE [LARGE SCALE GENOMIC DNA]</scope>
    <source>
        <strain evidence="2 3">BRFM 1820</strain>
    </source>
</reference>
<feature type="transmembrane region" description="Helical" evidence="1">
    <location>
        <begin position="17"/>
        <end position="35"/>
    </location>
</feature>
<feature type="transmembrane region" description="Helical" evidence="1">
    <location>
        <begin position="188"/>
        <end position="215"/>
    </location>
</feature>
<organism evidence="2 3">
    <name type="scientific">Lentinus brumalis</name>
    <dbReference type="NCBI Taxonomy" id="2498619"/>
    <lineage>
        <taxon>Eukaryota</taxon>
        <taxon>Fungi</taxon>
        <taxon>Dikarya</taxon>
        <taxon>Basidiomycota</taxon>
        <taxon>Agaricomycotina</taxon>
        <taxon>Agaricomycetes</taxon>
        <taxon>Polyporales</taxon>
        <taxon>Polyporaceae</taxon>
        <taxon>Lentinus</taxon>
    </lineage>
</organism>
<proteinExistence type="predicted"/>
<evidence type="ECO:0000256" key="1">
    <source>
        <dbReference type="SAM" id="Phobius"/>
    </source>
</evidence>
<evidence type="ECO:0000313" key="3">
    <source>
        <dbReference type="Proteomes" id="UP000256964"/>
    </source>
</evidence>
<dbReference type="EMBL" id="KZ857440">
    <property type="protein sequence ID" value="RDX45165.1"/>
    <property type="molecule type" value="Genomic_DNA"/>
</dbReference>
<feature type="transmembrane region" description="Helical" evidence="1">
    <location>
        <begin position="79"/>
        <end position="101"/>
    </location>
</feature>
<feature type="transmembrane region" description="Helical" evidence="1">
    <location>
        <begin position="221"/>
        <end position="240"/>
    </location>
</feature>
<keyword evidence="1" id="KW-0472">Membrane</keyword>
<feature type="transmembrane region" description="Helical" evidence="1">
    <location>
        <begin position="113"/>
        <end position="134"/>
    </location>
</feature>
<dbReference type="OrthoDB" id="2752450at2759"/>
<sequence>MPAPASSTLLVGLAVESTLWGVYLHLLFWSFALCYRRAEHERPPRPVFVMSGLLFVACTMHLMSGIDAVWAVTNVSVNAISGSPGDILIPLCNAIGLLLLVNRCWKVWGKETWVVLPAGAAALLGFVLTTNFAFNPSDPDGLLSTILSIIGHSFLLYSNLSTIPLIAAGLDRRSYFLSLDNPQEKKTLVSTASVLVECGLLHLLAQAVLFLFVVLEHPFKYAVGAGAVQIFGLSSALGLVRTGLGHTMPDVDVELETRELTAEEEEEAKAVERAVLRAFDCDV</sequence>
<feature type="transmembrane region" description="Helical" evidence="1">
    <location>
        <begin position="146"/>
        <end position="167"/>
    </location>
</feature>
<keyword evidence="3" id="KW-1185">Reference proteome</keyword>
<gene>
    <name evidence="2" type="ORF">OH76DRAFT_1015385</name>
</gene>
<feature type="transmembrane region" description="Helical" evidence="1">
    <location>
        <begin position="47"/>
        <end position="73"/>
    </location>
</feature>